<evidence type="ECO:0000313" key="8">
    <source>
        <dbReference type="Proteomes" id="UP000663880"/>
    </source>
</evidence>
<dbReference type="InterPro" id="IPR003382">
    <property type="entry name" value="Flavoprotein"/>
</dbReference>
<dbReference type="Gene3D" id="3.40.50.1950">
    <property type="entry name" value="Flavin prenyltransferase-like"/>
    <property type="match status" value="1"/>
</dbReference>
<dbReference type="EMBL" id="CAJOBZ010000063">
    <property type="protein sequence ID" value="CAF4933533.1"/>
    <property type="molecule type" value="Genomic_DNA"/>
</dbReference>
<dbReference type="OrthoDB" id="1532798at2759"/>
<dbReference type="GO" id="GO:0071513">
    <property type="term" value="C:phosphopantothenoylcysteine decarboxylase complex"/>
    <property type="evidence" value="ECO:0007669"/>
    <property type="project" value="TreeGrafter"/>
</dbReference>
<evidence type="ECO:0000256" key="4">
    <source>
        <dbReference type="ARBA" id="ARBA00070201"/>
    </source>
</evidence>
<keyword evidence="8" id="KW-1185">Reference proteome</keyword>
<comment type="similarity">
    <text evidence="2">Belongs to the HFCD (homooligomeric flavin containing Cys decarboxylase) superfamily.</text>
</comment>
<accession>A0A821X053</accession>
<dbReference type="GO" id="GO:0015937">
    <property type="term" value="P:coenzyme A biosynthetic process"/>
    <property type="evidence" value="ECO:0007669"/>
    <property type="project" value="UniProtKB-KW"/>
</dbReference>
<evidence type="ECO:0000313" key="7">
    <source>
        <dbReference type="EMBL" id="CAF4933533.1"/>
    </source>
</evidence>
<organism evidence="7 8">
    <name type="scientific">Pieris macdunnoughi</name>
    <dbReference type="NCBI Taxonomy" id="345717"/>
    <lineage>
        <taxon>Eukaryota</taxon>
        <taxon>Metazoa</taxon>
        <taxon>Ecdysozoa</taxon>
        <taxon>Arthropoda</taxon>
        <taxon>Hexapoda</taxon>
        <taxon>Insecta</taxon>
        <taxon>Pterygota</taxon>
        <taxon>Neoptera</taxon>
        <taxon>Endopterygota</taxon>
        <taxon>Lepidoptera</taxon>
        <taxon>Glossata</taxon>
        <taxon>Ditrysia</taxon>
        <taxon>Papilionoidea</taxon>
        <taxon>Pieridae</taxon>
        <taxon>Pierinae</taxon>
        <taxon>Pieris</taxon>
    </lineage>
</organism>
<sequence>MEKRSFNLVIGVTGSVAALKLPILEKSLMELNEKLQDYKFQIHVIATENSKHFFQTDEIKSKIYDDTCEWDTWKKRGDPVMHIELGKMADMMVIAPLDANTLAKLSTGICDNMLTCTVRAWDFKKPLLFCPAMNTRMWEHPITGTQIAQLKSWGYEEIPPISKVLMCGDVGVGGMAEVGTIVEKIKETADRLFKAL</sequence>
<dbReference type="InterPro" id="IPR036551">
    <property type="entry name" value="Flavin_trans-like"/>
</dbReference>
<dbReference type="GO" id="GO:0010181">
    <property type="term" value="F:FMN binding"/>
    <property type="evidence" value="ECO:0007669"/>
    <property type="project" value="TreeGrafter"/>
</dbReference>
<evidence type="ECO:0000256" key="3">
    <source>
        <dbReference type="ARBA" id="ARBA00056708"/>
    </source>
</evidence>
<name>A0A821X053_9NEOP</name>
<gene>
    <name evidence="7" type="ORF">PMACD_LOCUS14063</name>
</gene>
<evidence type="ECO:0000256" key="2">
    <source>
        <dbReference type="ARBA" id="ARBA00038350"/>
    </source>
</evidence>
<keyword evidence="1" id="KW-0173">Coenzyme A biosynthesis</keyword>
<protein>
    <recommendedName>
        <fullName evidence="4">Phosphopantothenoylcysteine decarboxylase</fullName>
    </recommendedName>
    <alternativeName>
        <fullName evidence="5">CoaC</fullName>
    </alternativeName>
</protein>
<dbReference type="FunFam" id="3.40.50.1950:FF:000004">
    <property type="entry name" value="Phosphopantothenoylcysteine decarboxylase"/>
    <property type="match status" value="1"/>
</dbReference>
<evidence type="ECO:0000256" key="1">
    <source>
        <dbReference type="ARBA" id="ARBA00022993"/>
    </source>
</evidence>
<reference evidence="7" key="1">
    <citation type="submission" date="2021-02" db="EMBL/GenBank/DDBJ databases">
        <authorList>
            <person name="Steward A R."/>
        </authorList>
    </citation>
    <scope>NUCLEOTIDE SEQUENCE</scope>
</reference>
<dbReference type="PANTHER" id="PTHR14359">
    <property type="entry name" value="HOMO-OLIGOMERIC FLAVIN CONTAINING CYS DECARBOXYLASE FAMILY"/>
    <property type="match status" value="1"/>
</dbReference>
<dbReference type="Pfam" id="PF02441">
    <property type="entry name" value="Flavoprotein"/>
    <property type="match status" value="1"/>
</dbReference>
<proteinExistence type="inferred from homology"/>
<dbReference type="PANTHER" id="PTHR14359:SF6">
    <property type="entry name" value="PHOSPHOPANTOTHENOYLCYSTEINE DECARBOXYLASE"/>
    <property type="match status" value="1"/>
</dbReference>
<comment type="caution">
    <text evidence="7">The sequence shown here is derived from an EMBL/GenBank/DDBJ whole genome shotgun (WGS) entry which is preliminary data.</text>
</comment>
<dbReference type="SUPFAM" id="SSF52507">
    <property type="entry name" value="Homo-oligomeric flavin-containing Cys decarboxylases, HFCD"/>
    <property type="match status" value="1"/>
</dbReference>
<feature type="domain" description="Flavoprotein" evidence="6">
    <location>
        <begin position="7"/>
        <end position="187"/>
    </location>
</feature>
<evidence type="ECO:0000256" key="5">
    <source>
        <dbReference type="ARBA" id="ARBA00082063"/>
    </source>
</evidence>
<evidence type="ECO:0000259" key="6">
    <source>
        <dbReference type="Pfam" id="PF02441"/>
    </source>
</evidence>
<dbReference type="Proteomes" id="UP000663880">
    <property type="component" value="Unassembled WGS sequence"/>
</dbReference>
<dbReference type="AlphaFoldDB" id="A0A821X053"/>
<comment type="function">
    <text evidence="3">Catalyzes the decarboxylation of the cysteine moiety of 4-phosphopantothenoylcysteine to form 4'-phosphopantotheine and this reaction forms part of the biosynthesis of coenzyme A.</text>
</comment>
<dbReference type="GO" id="GO:0004633">
    <property type="term" value="F:phosphopantothenoylcysteine decarboxylase activity"/>
    <property type="evidence" value="ECO:0007669"/>
    <property type="project" value="TreeGrafter"/>
</dbReference>